<evidence type="ECO:0000313" key="2">
    <source>
        <dbReference type="Proteomes" id="UP000282574"/>
    </source>
</evidence>
<proteinExistence type="predicted"/>
<dbReference type="RefSeq" id="WP_106167167.1">
    <property type="nucleotide sequence ID" value="NZ_JAVKZF010000001.1"/>
</dbReference>
<gene>
    <name evidence="1" type="ORF">DSM107010_58620</name>
</gene>
<dbReference type="EMBL" id="RSCK01000090">
    <property type="protein sequence ID" value="RUT04142.1"/>
    <property type="molecule type" value="Genomic_DNA"/>
</dbReference>
<sequence>MTEHLFHDQLTLEETAEDLAKQAMKRGLISSFTIHFFSDSWVFYIPNEQSEPRTPEEAYLYLQKLLEF</sequence>
<evidence type="ECO:0000313" key="1">
    <source>
        <dbReference type="EMBL" id="RUT04142.1"/>
    </source>
</evidence>
<protein>
    <submittedName>
        <fullName evidence="1">Uncharacterized protein</fullName>
    </submittedName>
</protein>
<keyword evidence="2" id="KW-1185">Reference proteome</keyword>
<comment type="caution">
    <text evidence="1">The sequence shown here is derived from an EMBL/GenBank/DDBJ whole genome shotgun (WGS) entry which is preliminary data.</text>
</comment>
<dbReference type="AlphaFoldDB" id="A0AB37UB72"/>
<name>A0AB37UB72_9CYAN</name>
<dbReference type="Proteomes" id="UP000282574">
    <property type="component" value="Unassembled WGS sequence"/>
</dbReference>
<organism evidence="1 2">
    <name type="scientific">Chroococcidiopsis cubana SAG 39.79</name>
    <dbReference type="NCBI Taxonomy" id="388085"/>
    <lineage>
        <taxon>Bacteria</taxon>
        <taxon>Bacillati</taxon>
        <taxon>Cyanobacteriota</taxon>
        <taxon>Cyanophyceae</taxon>
        <taxon>Chroococcidiopsidales</taxon>
        <taxon>Chroococcidiopsidaceae</taxon>
        <taxon>Chroococcidiopsis</taxon>
    </lineage>
</organism>
<accession>A0AB37UB72</accession>
<reference evidence="1 2" key="1">
    <citation type="journal article" date="2019" name="Genome Biol. Evol.">
        <title>Day and night: Metabolic profiles and evolutionary relationships of six axenic non-marine cyanobacteria.</title>
        <authorList>
            <person name="Will S.E."/>
            <person name="Henke P."/>
            <person name="Boedeker C."/>
            <person name="Huang S."/>
            <person name="Brinkmann H."/>
            <person name="Rohde M."/>
            <person name="Jarek M."/>
            <person name="Friedl T."/>
            <person name="Seufert S."/>
            <person name="Schumacher M."/>
            <person name="Overmann J."/>
            <person name="Neumann-Schaal M."/>
            <person name="Petersen J."/>
        </authorList>
    </citation>
    <scope>NUCLEOTIDE SEQUENCE [LARGE SCALE GENOMIC DNA]</scope>
    <source>
        <strain evidence="1 2">SAG 39.79</strain>
    </source>
</reference>